<feature type="transmembrane region" description="Helical" evidence="3">
    <location>
        <begin position="130"/>
        <end position="149"/>
    </location>
</feature>
<dbReference type="Pfam" id="PF13779">
    <property type="entry name" value="DUF4175"/>
    <property type="match status" value="1"/>
</dbReference>
<name>A0ABT2ZKW4_9RHOB</name>
<keyword evidence="5" id="KW-1185">Reference proteome</keyword>
<sequence>MAAERITRGFWPVWTILFTVIAALALGLHDTLPVEAVWIGGVLALGGLGWALVRGIRDFHWPTRAEALERLDLAMPGRPIAALQDSLALGHEDKGSTAVWRAHVARMAERAVGARPPVPDLRVSRRDRFALRYAALTAFIIALLFGSLWRVAEVPALARPGKAVDVAGGPSWEGWAEPPPYTGLPSLYLNTITDETIHLPEGTRITLRLYGAAADLAVEETVSGRVPEPAPDDAGAEPAALDTVRAVEFEAVANGRLTISGEGGRAWNVTILPDEPPMVEIAGRIMKEADGRMTQPFIANDDYAVTSGRAVIELDFDAIDRRYGLSAEPEARDVLIFDLPMPISGDRKEFSEALVEDASKHPFANLPVKMTFEVTDGRNQTGRSATETLLLPGRTFFDPVAASLIELRRDLLWTRDNGRRTSQVLHALTHKPEGLLRNERAFLMIRVAMRRLDGALGQGRLSVEMRDELAEALWNIAELIEDGGLADALERMRQAQERLSEAIRRGASPDEIQQLMDELRQATDDYIRKLAENMERQGTDEPGQQQAENNQSITGDQIQQMMDEIQRLMEEGRMAEAQELLEQFQRMMENLRVTEGQNGEGQQGPGGKAMEGLRQTLRDQQGLSDEAFRRLQEQFGQQGEGQQQGQEGQQGQNQFGQQDGESGEGDDPNGMARGDGMGRDGLAERQQALREMLRRQEEGLPGLPSEDGGATQRSLDRAGRSMDGAEQALRDGNLAEALERQAEAIESLREGLRSLGEALAQNQSQQPGQQGETFGATGPDGTRDPLGRPTYGVNPEITGRGYIGEDGDVYGRARDLLDEIRRRSGEQSRPSDELDYLKRLMDRF</sequence>
<feature type="region of interest" description="Disordered" evidence="2">
    <location>
        <begin position="697"/>
        <end position="725"/>
    </location>
</feature>
<feature type="compositionally biased region" description="Low complexity" evidence="2">
    <location>
        <begin position="761"/>
        <end position="770"/>
    </location>
</feature>
<keyword evidence="1" id="KW-0175">Coiled coil</keyword>
<keyword evidence="3" id="KW-0472">Membrane</keyword>
<feature type="compositionally biased region" description="Low complexity" evidence="2">
    <location>
        <begin position="635"/>
        <end position="660"/>
    </location>
</feature>
<feature type="transmembrane region" description="Helical" evidence="3">
    <location>
        <begin position="35"/>
        <end position="53"/>
    </location>
</feature>
<feature type="region of interest" description="Disordered" evidence="2">
    <location>
        <begin position="755"/>
        <end position="808"/>
    </location>
</feature>
<gene>
    <name evidence="4" type="ORF">OEZ71_05630</name>
</gene>
<comment type="caution">
    <text evidence="4">The sequence shown here is derived from an EMBL/GenBank/DDBJ whole genome shotgun (WGS) entry which is preliminary data.</text>
</comment>
<keyword evidence="3" id="KW-1133">Transmembrane helix</keyword>
<organism evidence="4 5">
    <name type="scientific">Albidovulum litorale</name>
    <dbReference type="NCBI Taxonomy" id="2984134"/>
    <lineage>
        <taxon>Bacteria</taxon>
        <taxon>Pseudomonadati</taxon>
        <taxon>Pseudomonadota</taxon>
        <taxon>Alphaproteobacteria</taxon>
        <taxon>Rhodobacterales</taxon>
        <taxon>Paracoccaceae</taxon>
        <taxon>Albidovulum</taxon>
    </lineage>
</organism>
<evidence type="ECO:0000313" key="4">
    <source>
        <dbReference type="EMBL" id="MCV2871770.1"/>
    </source>
</evidence>
<evidence type="ECO:0000313" key="5">
    <source>
        <dbReference type="Proteomes" id="UP001652564"/>
    </source>
</evidence>
<feature type="region of interest" description="Disordered" evidence="2">
    <location>
        <begin position="635"/>
        <end position="679"/>
    </location>
</feature>
<dbReference type="Proteomes" id="UP001652564">
    <property type="component" value="Unassembled WGS sequence"/>
</dbReference>
<evidence type="ECO:0000256" key="1">
    <source>
        <dbReference type="SAM" id="Coils"/>
    </source>
</evidence>
<dbReference type="EMBL" id="JAOWKZ010000001">
    <property type="protein sequence ID" value="MCV2871770.1"/>
    <property type="molecule type" value="Genomic_DNA"/>
</dbReference>
<feature type="transmembrane region" description="Helical" evidence="3">
    <location>
        <begin position="9"/>
        <end position="29"/>
    </location>
</feature>
<feature type="region of interest" description="Disordered" evidence="2">
    <location>
        <begin position="536"/>
        <end position="556"/>
    </location>
</feature>
<dbReference type="NCBIfam" id="TIGR02302">
    <property type="entry name" value="aProt_lowcomp"/>
    <property type="match status" value="1"/>
</dbReference>
<feature type="coiled-coil region" evidence="1">
    <location>
        <begin position="558"/>
        <end position="597"/>
    </location>
</feature>
<proteinExistence type="predicted"/>
<dbReference type="InterPro" id="IPR012683">
    <property type="entry name" value="CHP02302_TM"/>
</dbReference>
<feature type="compositionally biased region" description="Polar residues" evidence="2">
    <location>
        <begin position="542"/>
        <end position="556"/>
    </location>
</feature>
<evidence type="ECO:0000256" key="2">
    <source>
        <dbReference type="SAM" id="MobiDB-lite"/>
    </source>
</evidence>
<evidence type="ECO:0000256" key="3">
    <source>
        <dbReference type="SAM" id="Phobius"/>
    </source>
</evidence>
<accession>A0ABT2ZKW4</accession>
<reference evidence="4 5" key="1">
    <citation type="submission" date="2022-10" db="EMBL/GenBank/DDBJ databases">
        <title>Defluviimonas sp. nov., isolated from ocean surface sediments.</title>
        <authorList>
            <person name="He W."/>
            <person name="Wang L."/>
            <person name="Zhang D.-F."/>
        </authorList>
    </citation>
    <scope>NUCLEOTIDE SEQUENCE [LARGE SCALE GENOMIC DNA]</scope>
    <source>
        <strain evidence="4 5">WL0050</strain>
    </source>
</reference>
<protein>
    <submittedName>
        <fullName evidence="4">TIGR02302 family protein</fullName>
    </submittedName>
</protein>
<feature type="coiled-coil region" evidence="1">
    <location>
        <begin position="485"/>
        <end position="532"/>
    </location>
</feature>
<keyword evidence="3" id="KW-0812">Transmembrane</keyword>